<dbReference type="InParanoid" id="A7SJV7"/>
<feature type="non-terminal residue" evidence="10">
    <location>
        <position position="603"/>
    </location>
</feature>
<feature type="transmembrane region" description="Helical" evidence="7">
    <location>
        <begin position="224"/>
        <end position="241"/>
    </location>
</feature>
<keyword evidence="6" id="KW-0482">Metalloprotease</keyword>
<dbReference type="PANTHER" id="PTHR11733">
    <property type="entry name" value="ZINC METALLOPROTEASE FAMILY M13 NEPRILYSIN-RELATED"/>
    <property type="match status" value="1"/>
</dbReference>
<feature type="domain" description="Peptidase M13 N-terminal" evidence="9">
    <location>
        <begin position="23"/>
        <end position="424"/>
    </location>
</feature>
<evidence type="ECO:0000259" key="8">
    <source>
        <dbReference type="Pfam" id="PF01431"/>
    </source>
</evidence>
<proteinExistence type="predicted"/>
<evidence type="ECO:0000313" key="10">
    <source>
        <dbReference type="EMBL" id="EDO36024.1"/>
    </source>
</evidence>
<dbReference type="Pfam" id="PF01431">
    <property type="entry name" value="Peptidase_M13"/>
    <property type="match status" value="1"/>
</dbReference>
<keyword evidence="7" id="KW-1133">Transmembrane helix</keyword>
<dbReference type="InterPro" id="IPR042089">
    <property type="entry name" value="Peptidase_M13_dom_2"/>
</dbReference>
<dbReference type="Gene3D" id="1.10.1380.10">
    <property type="entry name" value="Neutral endopeptidase , domain2"/>
    <property type="match status" value="1"/>
</dbReference>
<dbReference type="GO" id="GO:0005886">
    <property type="term" value="C:plasma membrane"/>
    <property type="evidence" value="ECO:0000318"/>
    <property type="project" value="GO_Central"/>
</dbReference>
<keyword evidence="7" id="KW-0472">Membrane</keyword>
<dbReference type="eggNOG" id="KOG3624">
    <property type="taxonomic scope" value="Eukaryota"/>
</dbReference>
<sequence length="603" mass="69804">CNTADCLKIASEFTRNINISVDPCDNFYHYACDGWIRDNPIPPSGSEYITFIKVQNRINEVIRNLLEDDTNSDGGDAVQKSRDFYKSCMDEDQVERTAKDEIQRLIDSLGSWGIAKSWEDSTWSWEEALLKIHSAFKRAPLFVVEVEVNSKNTTQYIIKVMSRNIAISKSRNFDVAEIKCNKTISAYIDYMAAVGLILGGDNTTTHRDMEDVIELEKQLSKACYLFPLLLFFHSLFFLLLIKELQRTADLPPHYNTHVIFDFTDYLRKLFRKHGVVIGDDEIANVPSAEYLYNMTKIVRETSNRTLSNYFIWTLLRNLVPFLSKPFREAEQTFLIRVAGVKKSPSRWQQCTNAANNLDGLVFATGALWVKEVFDKRDIPRIHELMDWIRKAFRDEVRELDWLDHETREQIYEKERVMLEKFGYPMMCVNETLLNQYYDGLKISKNHFLLNQVNIPEWNTKYRLARLREPVDKEEWYTGPQTVNAFYMRTRNEINVHAAILASPFYHGSNAPRAINFGGIGMVLAHELSHGFDDVGRLYNKNGEIVAQWWSNYSIKGFANKTECMVEQYNNYSVNLPGLGRLYLRGENTLGENIADNGGLKVAF</sequence>
<dbReference type="PROSITE" id="PS51885">
    <property type="entry name" value="NEPRILYSIN"/>
    <property type="match status" value="1"/>
</dbReference>
<dbReference type="HOGENOM" id="CLU_006187_4_1_1"/>
<evidence type="ECO:0000259" key="9">
    <source>
        <dbReference type="Pfam" id="PF05649"/>
    </source>
</evidence>
<keyword evidence="7" id="KW-0812">Transmembrane</keyword>
<dbReference type="PANTHER" id="PTHR11733:SF240">
    <property type="entry name" value="GH14155P-RELATED"/>
    <property type="match status" value="1"/>
</dbReference>
<dbReference type="Gene3D" id="3.40.390.10">
    <property type="entry name" value="Collagenase (Catalytic Domain)"/>
    <property type="match status" value="1"/>
</dbReference>
<keyword evidence="11" id="KW-1185">Reference proteome</keyword>
<evidence type="ECO:0000256" key="4">
    <source>
        <dbReference type="ARBA" id="ARBA00022801"/>
    </source>
</evidence>
<feature type="domain" description="Peptidase M13 C-terminal" evidence="8">
    <location>
        <begin position="483"/>
        <end position="603"/>
    </location>
</feature>
<dbReference type="PhylomeDB" id="A7SJV7"/>
<dbReference type="GO" id="GO:0046872">
    <property type="term" value="F:metal ion binding"/>
    <property type="evidence" value="ECO:0007669"/>
    <property type="project" value="UniProtKB-KW"/>
</dbReference>
<evidence type="ECO:0000313" key="11">
    <source>
        <dbReference type="Proteomes" id="UP000001593"/>
    </source>
</evidence>
<evidence type="ECO:0000256" key="1">
    <source>
        <dbReference type="ARBA" id="ARBA00001947"/>
    </source>
</evidence>
<keyword evidence="2" id="KW-0645">Protease</keyword>
<keyword evidence="3" id="KW-0479">Metal-binding</keyword>
<evidence type="ECO:0000256" key="5">
    <source>
        <dbReference type="ARBA" id="ARBA00022833"/>
    </source>
</evidence>
<keyword evidence="4" id="KW-0378">Hydrolase</keyword>
<dbReference type="GO" id="GO:0004222">
    <property type="term" value="F:metalloendopeptidase activity"/>
    <property type="evidence" value="ECO:0000318"/>
    <property type="project" value="GO_Central"/>
</dbReference>
<dbReference type="InterPro" id="IPR008753">
    <property type="entry name" value="Peptidase_M13_N"/>
</dbReference>
<dbReference type="InterPro" id="IPR018497">
    <property type="entry name" value="Peptidase_M13_C"/>
</dbReference>
<evidence type="ECO:0000256" key="2">
    <source>
        <dbReference type="ARBA" id="ARBA00022670"/>
    </source>
</evidence>
<dbReference type="InterPro" id="IPR024079">
    <property type="entry name" value="MetalloPept_cat_dom_sf"/>
</dbReference>
<dbReference type="Pfam" id="PF05649">
    <property type="entry name" value="Peptidase_M13_N"/>
    <property type="match status" value="1"/>
</dbReference>
<feature type="non-terminal residue" evidence="10">
    <location>
        <position position="1"/>
    </location>
</feature>
<gene>
    <name evidence="10" type="ORF">NEMVEDRAFT_v1g40134</name>
</gene>
<dbReference type="InterPro" id="IPR000718">
    <property type="entry name" value="Peptidase_M13"/>
</dbReference>
<protein>
    <submittedName>
        <fullName evidence="10">Uncharacterized protein</fullName>
    </submittedName>
</protein>
<evidence type="ECO:0000256" key="6">
    <source>
        <dbReference type="ARBA" id="ARBA00023049"/>
    </source>
</evidence>
<accession>A7SJV7</accession>
<dbReference type="PRINTS" id="PR00786">
    <property type="entry name" value="NEPRILYSIN"/>
</dbReference>
<name>A7SJV7_NEMVE</name>
<dbReference type="EMBL" id="DS469681">
    <property type="protein sequence ID" value="EDO36024.1"/>
    <property type="molecule type" value="Genomic_DNA"/>
</dbReference>
<evidence type="ECO:0000256" key="3">
    <source>
        <dbReference type="ARBA" id="ARBA00022723"/>
    </source>
</evidence>
<dbReference type="GO" id="GO:0016485">
    <property type="term" value="P:protein processing"/>
    <property type="evidence" value="ECO:0000318"/>
    <property type="project" value="GO_Central"/>
</dbReference>
<dbReference type="AlphaFoldDB" id="A7SJV7"/>
<dbReference type="CDD" id="cd08662">
    <property type="entry name" value="M13"/>
    <property type="match status" value="1"/>
</dbReference>
<dbReference type="SUPFAM" id="SSF55486">
    <property type="entry name" value="Metalloproteases ('zincins'), catalytic domain"/>
    <property type="match status" value="1"/>
</dbReference>
<comment type="cofactor">
    <cofactor evidence="1">
        <name>Zn(2+)</name>
        <dbReference type="ChEBI" id="CHEBI:29105"/>
    </cofactor>
</comment>
<dbReference type="Proteomes" id="UP000001593">
    <property type="component" value="Unassembled WGS sequence"/>
</dbReference>
<dbReference type="OMA" id="AYTRTHE"/>
<evidence type="ECO:0000256" key="7">
    <source>
        <dbReference type="SAM" id="Phobius"/>
    </source>
</evidence>
<organism evidence="10 11">
    <name type="scientific">Nematostella vectensis</name>
    <name type="common">Starlet sea anemone</name>
    <dbReference type="NCBI Taxonomy" id="45351"/>
    <lineage>
        <taxon>Eukaryota</taxon>
        <taxon>Metazoa</taxon>
        <taxon>Cnidaria</taxon>
        <taxon>Anthozoa</taxon>
        <taxon>Hexacorallia</taxon>
        <taxon>Actiniaria</taxon>
        <taxon>Edwardsiidae</taxon>
        <taxon>Nematostella</taxon>
    </lineage>
</organism>
<reference evidence="10 11" key="1">
    <citation type="journal article" date="2007" name="Science">
        <title>Sea anemone genome reveals ancestral eumetazoan gene repertoire and genomic organization.</title>
        <authorList>
            <person name="Putnam N.H."/>
            <person name="Srivastava M."/>
            <person name="Hellsten U."/>
            <person name="Dirks B."/>
            <person name="Chapman J."/>
            <person name="Salamov A."/>
            <person name="Terry A."/>
            <person name="Shapiro H."/>
            <person name="Lindquist E."/>
            <person name="Kapitonov V.V."/>
            <person name="Jurka J."/>
            <person name="Genikhovich G."/>
            <person name="Grigoriev I.V."/>
            <person name="Lucas S.M."/>
            <person name="Steele R.E."/>
            <person name="Finnerty J.R."/>
            <person name="Technau U."/>
            <person name="Martindale M.Q."/>
            <person name="Rokhsar D.S."/>
        </authorList>
    </citation>
    <scope>NUCLEOTIDE SEQUENCE [LARGE SCALE GENOMIC DNA]</scope>
    <source>
        <strain evidence="11">CH2 X CH6</strain>
    </source>
</reference>
<keyword evidence="5" id="KW-0862">Zinc</keyword>